<feature type="domain" description="DUF2520" evidence="2">
    <location>
        <begin position="126"/>
        <end position="248"/>
    </location>
</feature>
<dbReference type="PANTHER" id="PTHR40459:SF1">
    <property type="entry name" value="CONSERVED HYPOTHETICAL ALANINE AND LEUCINE RICH PROTEIN"/>
    <property type="match status" value="1"/>
</dbReference>
<dbReference type="Pfam" id="PF10728">
    <property type="entry name" value="DUF2520"/>
    <property type="match status" value="1"/>
</dbReference>
<dbReference type="Pfam" id="PF10727">
    <property type="entry name" value="Rossmann-like"/>
    <property type="match status" value="1"/>
</dbReference>
<gene>
    <name evidence="3" type="ORF">C5O25_02765</name>
</gene>
<dbReference type="SUPFAM" id="SSF51735">
    <property type="entry name" value="NAD(P)-binding Rossmann-fold domains"/>
    <property type="match status" value="1"/>
</dbReference>
<reference evidence="4" key="1">
    <citation type="submission" date="2018-02" db="EMBL/GenBank/DDBJ databases">
        <authorList>
            <person name="Clavel T."/>
            <person name="Strowig T."/>
        </authorList>
    </citation>
    <scope>NUCLEOTIDE SEQUENCE [LARGE SCALE GENOMIC DNA]</scope>
    <source>
        <strain evidence="4">DSM 100764</strain>
    </source>
</reference>
<dbReference type="EMBL" id="PUBV01000004">
    <property type="protein sequence ID" value="PWB08823.1"/>
    <property type="molecule type" value="Genomic_DNA"/>
</dbReference>
<dbReference type="GeneID" id="93424507"/>
<evidence type="ECO:0000313" key="4">
    <source>
        <dbReference type="Proteomes" id="UP000244925"/>
    </source>
</evidence>
<dbReference type="InterPro" id="IPR018931">
    <property type="entry name" value="DUF2520"/>
</dbReference>
<dbReference type="InterPro" id="IPR019665">
    <property type="entry name" value="OxRdtase/DH_put_Rossmann_dom"/>
</dbReference>
<feature type="domain" description="Putative oxidoreductase/dehydrogenase Rossmann-like" evidence="1">
    <location>
        <begin position="4"/>
        <end position="105"/>
    </location>
</feature>
<dbReference type="Gene3D" id="3.40.50.720">
    <property type="entry name" value="NAD(P)-binding Rossmann-like Domain"/>
    <property type="match status" value="1"/>
</dbReference>
<dbReference type="AlphaFoldDB" id="A0A2V1IVG4"/>
<accession>A0A2V1IVG4</accession>
<dbReference type="RefSeq" id="WP_107035211.1">
    <property type="nucleotide sequence ID" value="NZ_CAONGC010000006.1"/>
</dbReference>
<sequence length="261" mass="28640">MAVIIGAGNVASALAPALETAGLEISQIWSRNPDNAARLASTLKIPAQPIADLSQIRQGEDLYLVSVTDDAIRPIAQRMKGFGGLWAHTSGSVDADVLSDITDTYGVFYPLQTFTRGITVEMSEVPLYIEGSDAASRQSLLEIAGRISRRVSLADSSRRRRLHAAAVFACNFVNYMWSVADDILREEGDDISVLFPLIEETMRKMEATGDPAAVQTGPARRNDKGVMDGHARLLSPEHSELYRTVSEKIINRYHPNERDQL</sequence>
<proteinExistence type="predicted"/>
<name>A0A2V1IVG4_9BACT</name>
<keyword evidence="4" id="KW-1185">Reference proteome</keyword>
<dbReference type="InterPro" id="IPR037108">
    <property type="entry name" value="TM1727-like_C_sf"/>
</dbReference>
<protein>
    <submittedName>
        <fullName evidence="3">DUF2520 domain-containing protein</fullName>
    </submittedName>
</protein>
<dbReference type="Gene3D" id="1.10.1040.20">
    <property type="entry name" value="ProC-like, C-terminal domain"/>
    <property type="match status" value="1"/>
</dbReference>
<dbReference type="InterPro" id="IPR036291">
    <property type="entry name" value="NAD(P)-bd_dom_sf"/>
</dbReference>
<evidence type="ECO:0000313" key="3">
    <source>
        <dbReference type="EMBL" id="PWB08823.1"/>
    </source>
</evidence>
<dbReference type="Proteomes" id="UP000244925">
    <property type="component" value="Unassembled WGS sequence"/>
</dbReference>
<dbReference type="InterPro" id="IPR008927">
    <property type="entry name" value="6-PGluconate_DH-like_C_sf"/>
</dbReference>
<evidence type="ECO:0000259" key="2">
    <source>
        <dbReference type="Pfam" id="PF10728"/>
    </source>
</evidence>
<comment type="caution">
    <text evidence="3">The sequence shown here is derived from an EMBL/GenBank/DDBJ whole genome shotgun (WGS) entry which is preliminary data.</text>
</comment>
<dbReference type="SUPFAM" id="SSF48179">
    <property type="entry name" value="6-phosphogluconate dehydrogenase C-terminal domain-like"/>
    <property type="match status" value="1"/>
</dbReference>
<evidence type="ECO:0000259" key="1">
    <source>
        <dbReference type="Pfam" id="PF10727"/>
    </source>
</evidence>
<organism evidence="3 4">
    <name type="scientific">Paramuribaculum intestinale</name>
    <dbReference type="NCBI Taxonomy" id="2094151"/>
    <lineage>
        <taxon>Bacteria</taxon>
        <taxon>Pseudomonadati</taxon>
        <taxon>Bacteroidota</taxon>
        <taxon>Bacteroidia</taxon>
        <taxon>Bacteroidales</taxon>
        <taxon>Muribaculaceae</taxon>
        <taxon>Paramuribaculum</taxon>
    </lineage>
</organism>
<dbReference type="PANTHER" id="PTHR40459">
    <property type="entry name" value="CONSERVED HYPOTHETICAL ALANINE AND LEUCINE RICH PROTEIN"/>
    <property type="match status" value="1"/>
</dbReference>